<evidence type="ECO:0000313" key="6">
    <source>
        <dbReference type="Proteomes" id="UP000029120"/>
    </source>
</evidence>
<feature type="repeat" description="PPR" evidence="3">
    <location>
        <begin position="306"/>
        <end position="340"/>
    </location>
</feature>
<evidence type="ECO:0000259" key="4">
    <source>
        <dbReference type="Pfam" id="PF17177"/>
    </source>
</evidence>
<dbReference type="NCBIfam" id="TIGR00756">
    <property type="entry name" value="PPR"/>
    <property type="match status" value="7"/>
</dbReference>
<feature type="repeat" description="PPR" evidence="3">
    <location>
        <begin position="183"/>
        <end position="217"/>
    </location>
</feature>
<dbReference type="PANTHER" id="PTHR47447">
    <property type="entry name" value="OS03G0856100 PROTEIN"/>
    <property type="match status" value="1"/>
</dbReference>
<dbReference type="eggNOG" id="KOG4197">
    <property type="taxonomic scope" value="Eukaryota"/>
</dbReference>
<dbReference type="Pfam" id="PF12854">
    <property type="entry name" value="PPR_1"/>
    <property type="match status" value="1"/>
</dbReference>
<protein>
    <recommendedName>
        <fullName evidence="4">PROP1-like PPR domain-containing protein</fullName>
    </recommendedName>
</protein>
<feature type="repeat" description="PPR" evidence="3">
    <location>
        <begin position="236"/>
        <end position="270"/>
    </location>
</feature>
<dbReference type="OrthoDB" id="185373at2759"/>
<dbReference type="AlphaFoldDB" id="A0A087H847"/>
<feature type="repeat" description="PPR" evidence="3">
    <location>
        <begin position="148"/>
        <end position="182"/>
    </location>
</feature>
<evidence type="ECO:0000256" key="3">
    <source>
        <dbReference type="PROSITE-ProRule" id="PRU00708"/>
    </source>
</evidence>
<organism evidence="5 6">
    <name type="scientific">Arabis alpina</name>
    <name type="common">Alpine rock-cress</name>
    <dbReference type="NCBI Taxonomy" id="50452"/>
    <lineage>
        <taxon>Eukaryota</taxon>
        <taxon>Viridiplantae</taxon>
        <taxon>Streptophyta</taxon>
        <taxon>Embryophyta</taxon>
        <taxon>Tracheophyta</taxon>
        <taxon>Spermatophyta</taxon>
        <taxon>Magnoliopsida</taxon>
        <taxon>eudicotyledons</taxon>
        <taxon>Gunneridae</taxon>
        <taxon>Pentapetalae</taxon>
        <taxon>rosids</taxon>
        <taxon>malvids</taxon>
        <taxon>Brassicales</taxon>
        <taxon>Brassicaceae</taxon>
        <taxon>Arabideae</taxon>
        <taxon>Arabis</taxon>
    </lineage>
</organism>
<keyword evidence="2" id="KW-0677">Repeat</keyword>
<dbReference type="InterPro" id="IPR011990">
    <property type="entry name" value="TPR-like_helical_dom_sf"/>
</dbReference>
<gene>
    <name evidence="5" type="ordered locus">AALP_Aa3g096100</name>
</gene>
<dbReference type="PROSITE" id="PS51375">
    <property type="entry name" value="PPR"/>
    <property type="match status" value="6"/>
</dbReference>
<sequence length="355" mass="40252">MVIFPKSLSPKHVLKLLKSEKNLRSAFDLFDSATRHPGYAHSAVVFHHILRRLSEARMVSLVSRVVDIIRSQECKCDEDIALSVLKSYGNNSMPDRALDVFKRMGEIFGCEPGIRSYNTLLNAFVEAKQWDKVESLLAYFETEGLAPNLQTYNVLIKMSCKKKQFEKAKGFLDLMWKEGLKPDVRSYSTVINELVKGGNLVDALEVFDEMSDRGDRKIDLALALWHQFLQSGQKPDVTMHNILIHGLCSVGKLDDAINVVVNMEHWNCAGNLVTYNTLMKGFFKVGDSNSATVIWGYMYKMGLQPDIISYNIILNGLCMCHRVSYAIEFFDDARSHGIFPTVVTWNILVRAVVNR</sequence>
<evidence type="ECO:0000256" key="2">
    <source>
        <dbReference type="ARBA" id="ARBA00022737"/>
    </source>
</evidence>
<dbReference type="PANTHER" id="PTHR47447:SF28">
    <property type="entry name" value="PENTACOTRIPEPTIDE-REPEAT REGION OF PRORP DOMAIN-CONTAINING PROTEIN"/>
    <property type="match status" value="1"/>
</dbReference>
<accession>A0A087H847</accession>
<keyword evidence="6" id="KW-1185">Reference proteome</keyword>
<feature type="repeat" description="PPR" evidence="3">
    <location>
        <begin position="113"/>
        <end position="147"/>
    </location>
</feature>
<dbReference type="Pfam" id="PF17177">
    <property type="entry name" value="PPR_long"/>
    <property type="match status" value="1"/>
</dbReference>
<reference evidence="6" key="1">
    <citation type="journal article" date="2015" name="Nat. Plants">
        <title>Genome expansion of Arabis alpina linked with retrotransposition and reduced symmetric DNA methylation.</title>
        <authorList>
            <person name="Willing E.M."/>
            <person name="Rawat V."/>
            <person name="Mandakova T."/>
            <person name="Maumus F."/>
            <person name="James G.V."/>
            <person name="Nordstroem K.J."/>
            <person name="Becker C."/>
            <person name="Warthmann N."/>
            <person name="Chica C."/>
            <person name="Szarzynska B."/>
            <person name="Zytnicki M."/>
            <person name="Albani M.C."/>
            <person name="Kiefer C."/>
            <person name="Bergonzi S."/>
            <person name="Castaings L."/>
            <person name="Mateos J.L."/>
            <person name="Berns M.C."/>
            <person name="Bujdoso N."/>
            <person name="Piofczyk T."/>
            <person name="de Lorenzo L."/>
            <person name="Barrero-Sicilia C."/>
            <person name="Mateos I."/>
            <person name="Piednoel M."/>
            <person name="Hagmann J."/>
            <person name="Chen-Min-Tao R."/>
            <person name="Iglesias-Fernandez R."/>
            <person name="Schuster S.C."/>
            <person name="Alonso-Blanco C."/>
            <person name="Roudier F."/>
            <person name="Carbonero P."/>
            <person name="Paz-Ares J."/>
            <person name="Davis S.J."/>
            <person name="Pecinka A."/>
            <person name="Quesneville H."/>
            <person name="Colot V."/>
            <person name="Lysak M.A."/>
            <person name="Weigel D."/>
            <person name="Coupland G."/>
            <person name="Schneeberger K."/>
        </authorList>
    </citation>
    <scope>NUCLEOTIDE SEQUENCE [LARGE SCALE GENOMIC DNA]</scope>
    <source>
        <strain evidence="6">cv. Pajares</strain>
    </source>
</reference>
<feature type="repeat" description="PPR" evidence="3">
    <location>
        <begin position="271"/>
        <end position="305"/>
    </location>
</feature>
<dbReference type="Pfam" id="PF13041">
    <property type="entry name" value="PPR_2"/>
    <property type="match status" value="2"/>
</dbReference>
<dbReference type="InterPro" id="IPR033443">
    <property type="entry name" value="PROP1-like_PPR_dom"/>
</dbReference>
<dbReference type="Proteomes" id="UP000029120">
    <property type="component" value="Chromosome 3"/>
</dbReference>
<evidence type="ECO:0000256" key="1">
    <source>
        <dbReference type="ARBA" id="ARBA00007626"/>
    </source>
</evidence>
<dbReference type="Gramene" id="KFK38299">
    <property type="protein sequence ID" value="KFK38299"/>
    <property type="gene ID" value="AALP_AA3G096100"/>
</dbReference>
<dbReference type="InterPro" id="IPR002885">
    <property type="entry name" value="PPR_rpt"/>
</dbReference>
<evidence type="ECO:0000313" key="5">
    <source>
        <dbReference type="EMBL" id="KFK38299.1"/>
    </source>
</evidence>
<comment type="similarity">
    <text evidence="1">Belongs to the PPR family. P subfamily.</text>
</comment>
<name>A0A087H847_ARAAL</name>
<feature type="domain" description="PROP1-like PPR" evidence="4">
    <location>
        <begin position="20"/>
        <end position="133"/>
    </location>
</feature>
<proteinExistence type="inferred from homology"/>
<dbReference type="Gene3D" id="1.25.40.10">
    <property type="entry name" value="Tetratricopeptide repeat domain"/>
    <property type="match status" value="4"/>
</dbReference>
<dbReference type="EMBL" id="CM002871">
    <property type="protein sequence ID" value="KFK38299.1"/>
    <property type="molecule type" value="Genomic_DNA"/>
</dbReference>